<accession>A0A813RU84</accession>
<dbReference type="EMBL" id="CAJNOC010000672">
    <property type="protein sequence ID" value="CAF0790037.1"/>
    <property type="molecule type" value="Genomic_DNA"/>
</dbReference>
<reference evidence="2" key="1">
    <citation type="submission" date="2021-02" db="EMBL/GenBank/DDBJ databases">
        <authorList>
            <person name="Nowell W R."/>
        </authorList>
    </citation>
    <scope>NUCLEOTIDE SEQUENCE</scope>
    <source>
        <strain evidence="2">Ploen Becks lab</strain>
    </source>
</reference>
<feature type="transmembrane region" description="Helical" evidence="1">
    <location>
        <begin position="176"/>
        <end position="202"/>
    </location>
</feature>
<organism evidence="2 3">
    <name type="scientific">Brachionus calyciflorus</name>
    <dbReference type="NCBI Taxonomy" id="104777"/>
    <lineage>
        <taxon>Eukaryota</taxon>
        <taxon>Metazoa</taxon>
        <taxon>Spiralia</taxon>
        <taxon>Gnathifera</taxon>
        <taxon>Rotifera</taxon>
        <taxon>Eurotatoria</taxon>
        <taxon>Monogononta</taxon>
        <taxon>Pseudotrocha</taxon>
        <taxon>Ploima</taxon>
        <taxon>Brachionidae</taxon>
        <taxon>Brachionus</taxon>
    </lineage>
</organism>
<feature type="transmembrane region" description="Helical" evidence="1">
    <location>
        <begin position="101"/>
        <end position="119"/>
    </location>
</feature>
<gene>
    <name evidence="2" type="ORF">OXX778_LOCUS5920</name>
</gene>
<feature type="transmembrane region" description="Helical" evidence="1">
    <location>
        <begin position="25"/>
        <end position="48"/>
    </location>
</feature>
<protein>
    <submittedName>
        <fullName evidence="2">Uncharacterized protein</fullName>
    </submittedName>
</protein>
<name>A0A813RU84_9BILA</name>
<dbReference type="OrthoDB" id="10449417at2759"/>
<dbReference type="AlphaFoldDB" id="A0A813RU84"/>
<feature type="transmembrane region" description="Helical" evidence="1">
    <location>
        <begin position="126"/>
        <end position="148"/>
    </location>
</feature>
<keyword evidence="1" id="KW-1133">Transmembrane helix</keyword>
<sequence length="233" mass="26945">MITQPFPTPGVPIPQRKRTLFDRAFHRFSIAYFLSFLFFLFTIVYFVIEVARIFTGSLNRSAQFSYMLYPGNIYLPPNFNVESGVNIERQHHYLWPWSHPSLLLTIPMLLAAIFGLSAARRATYSMIYLFFTFSLFVFFMSWFLIGYFSSIINRHNRGATNYKTFAPANRDRSLSIVMIIFTLLIFLLSLISSIITALYFGCCKTKGGGYLRSPRRHSYVPLDNVVPAISPNY</sequence>
<keyword evidence="3" id="KW-1185">Reference proteome</keyword>
<evidence type="ECO:0000313" key="2">
    <source>
        <dbReference type="EMBL" id="CAF0790037.1"/>
    </source>
</evidence>
<comment type="caution">
    <text evidence="2">The sequence shown here is derived from an EMBL/GenBank/DDBJ whole genome shotgun (WGS) entry which is preliminary data.</text>
</comment>
<keyword evidence="1" id="KW-0812">Transmembrane</keyword>
<proteinExistence type="predicted"/>
<evidence type="ECO:0000313" key="3">
    <source>
        <dbReference type="Proteomes" id="UP000663879"/>
    </source>
</evidence>
<evidence type="ECO:0000256" key="1">
    <source>
        <dbReference type="SAM" id="Phobius"/>
    </source>
</evidence>
<dbReference type="Proteomes" id="UP000663879">
    <property type="component" value="Unassembled WGS sequence"/>
</dbReference>
<keyword evidence="1" id="KW-0472">Membrane</keyword>